<evidence type="ECO:0000313" key="2">
    <source>
        <dbReference type="Proteomes" id="UP000232323"/>
    </source>
</evidence>
<evidence type="ECO:0000313" key="1">
    <source>
        <dbReference type="EMBL" id="GAX79360.1"/>
    </source>
</evidence>
<name>A0A250X9B5_9CHLO</name>
<reference evidence="1 2" key="1">
    <citation type="submission" date="2017-08" db="EMBL/GenBank/DDBJ databases">
        <title>Acidophilic green algal genome provides insights into adaptation to an acidic environment.</title>
        <authorList>
            <person name="Hirooka S."/>
            <person name="Hirose Y."/>
            <person name="Kanesaki Y."/>
            <person name="Higuchi S."/>
            <person name="Fujiwara T."/>
            <person name="Onuma R."/>
            <person name="Era A."/>
            <person name="Ohbayashi R."/>
            <person name="Uzuka A."/>
            <person name="Nozaki H."/>
            <person name="Yoshikawa H."/>
            <person name="Miyagishima S.Y."/>
        </authorList>
    </citation>
    <scope>NUCLEOTIDE SEQUENCE [LARGE SCALE GENOMIC DNA]</scope>
    <source>
        <strain evidence="1 2">NIES-2499</strain>
    </source>
</reference>
<gene>
    <name evidence="1" type="ORF">CEUSTIGMA_g6802.t1</name>
</gene>
<dbReference type="EMBL" id="BEGY01000041">
    <property type="protein sequence ID" value="GAX79360.1"/>
    <property type="molecule type" value="Genomic_DNA"/>
</dbReference>
<sequence>MLRDWLTVLRSDDIEAIKLLKRQLLVHTGEGNANATDELLCHPLLRIYLAMLMHREQGQLQQALRLEVQLKELAVRGVARAAEFEWEEQHGLHNIDLGDVRLNHIPQLREDSRANS</sequence>
<proteinExistence type="predicted"/>
<dbReference type="AlphaFoldDB" id="A0A250X9B5"/>
<accession>A0A250X9B5</accession>
<keyword evidence="2" id="KW-1185">Reference proteome</keyword>
<dbReference type="Proteomes" id="UP000232323">
    <property type="component" value="Unassembled WGS sequence"/>
</dbReference>
<organism evidence="1 2">
    <name type="scientific">Chlamydomonas eustigma</name>
    <dbReference type="NCBI Taxonomy" id="1157962"/>
    <lineage>
        <taxon>Eukaryota</taxon>
        <taxon>Viridiplantae</taxon>
        <taxon>Chlorophyta</taxon>
        <taxon>core chlorophytes</taxon>
        <taxon>Chlorophyceae</taxon>
        <taxon>CS clade</taxon>
        <taxon>Chlamydomonadales</taxon>
        <taxon>Chlamydomonadaceae</taxon>
        <taxon>Chlamydomonas</taxon>
    </lineage>
</organism>
<comment type="caution">
    <text evidence="1">The sequence shown here is derived from an EMBL/GenBank/DDBJ whole genome shotgun (WGS) entry which is preliminary data.</text>
</comment>
<protein>
    <submittedName>
        <fullName evidence="1">Uncharacterized protein</fullName>
    </submittedName>
</protein>